<feature type="transmembrane region" description="Helical" evidence="10">
    <location>
        <begin position="109"/>
        <end position="129"/>
    </location>
</feature>
<keyword evidence="5 10" id="KW-0812">Transmembrane</keyword>
<dbReference type="Gene3D" id="1.20.1250.20">
    <property type="entry name" value="MFS general substrate transporter like domains"/>
    <property type="match status" value="1"/>
</dbReference>
<evidence type="ECO:0000256" key="6">
    <source>
        <dbReference type="ARBA" id="ARBA00022989"/>
    </source>
</evidence>
<feature type="transmembrane region" description="Helical" evidence="10">
    <location>
        <begin position="483"/>
        <end position="499"/>
    </location>
</feature>
<keyword evidence="3 8" id="KW-0813">Transport</keyword>
<keyword evidence="4" id="KW-0762">Sugar transport</keyword>
<evidence type="ECO:0000256" key="8">
    <source>
        <dbReference type="RuleBase" id="RU003346"/>
    </source>
</evidence>
<protein>
    <recommendedName>
        <fullName evidence="11">Major facilitator superfamily (MFS) profile domain-containing protein</fullName>
    </recommendedName>
</protein>
<dbReference type="SUPFAM" id="SSF103473">
    <property type="entry name" value="MFS general substrate transporter"/>
    <property type="match status" value="1"/>
</dbReference>
<dbReference type="InterPro" id="IPR020846">
    <property type="entry name" value="MFS_dom"/>
</dbReference>
<dbReference type="GO" id="GO:0005351">
    <property type="term" value="F:carbohydrate:proton symporter activity"/>
    <property type="evidence" value="ECO:0007669"/>
    <property type="project" value="TreeGrafter"/>
</dbReference>
<comment type="caution">
    <text evidence="12">The sequence shown here is derived from an EMBL/GenBank/DDBJ whole genome shotgun (WGS) entry which is preliminary data.</text>
</comment>
<comment type="similarity">
    <text evidence="2 8">Belongs to the major facilitator superfamily. Sugar transporter (TC 2.A.1.1) family.</text>
</comment>
<dbReference type="Proteomes" id="UP000622797">
    <property type="component" value="Unassembled WGS sequence"/>
</dbReference>
<evidence type="ECO:0000256" key="1">
    <source>
        <dbReference type="ARBA" id="ARBA00004141"/>
    </source>
</evidence>
<keyword evidence="6 10" id="KW-1133">Transmembrane helix</keyword>
<dbReference type="Pfam" id="PF00083">
    <property type="entry name" value="Sugar_tr"/>
    <property type="match status" value="1"/>
</dbReference>
<feature type="transmembrane region" description="Helical" evidence="10">
    <location>
        <begin position="224"/>
        <end position="247"/>
    </location>
</feature>
<feature type="transmembrane region" description="Helical" evidence="10">
    <location>
        <begin position="381"/>
        <end position="402"/>
    </location>
</feature>
<feature type="transmembrane region" description="Helical" evidence="10">
    <location>
        <begin position="141"/>
        <end position="163"/>
    </location>
</feature>
<dbReference type="PANTHER" id="PTHR48022">
    <property type="entry name" value="PLASTIDIC GLUCOSE TRANSPORTER 4"/>
    <property type="match status" value="1"/>
</dbReference>
<reference evidence="12" key="1">
    <citation type="journal article" date="2020" name="BMC Genomics">
        <title>Correction to: Identification and distribution of gene clusters required for synthesis of sphingolipid metabolism inhibitors in diverse species of the filamentous fungus Fusarium.</title>
        <authorList>
            <person name="Kim H.S."/>
            <person name="Lohmar J.M."/>
            <person name="Busman M."/>
            <person name="Brown D.W."/>
            <person name="Naumann T.A."/>
            <person name="Divon H.H."/>
            <person name="Lysoe E."/>
            <person name="Uhlig S."/>
            <person name="Proctor R.H."/>
        </authorList>
    </citation>
    <scope>NUCLEOTIDE SEQUENCE</scope>
    <source>
        <strain evidence="12">NRRL 20472</strain>
    </source>
</reference>
<feature type="transmembrane region" description="Helical" evidence="10">
    <location>
        <begin position="408"/>
        <end position="437"/>
    </location>
</feature>
<dbReference type="PROSITE" id="PS50850">
    <property type="entry name" value="MFS"/>
    <property type="match status" value="1"/>
</dbReference>
<feature type="transmembrane region" description="Helical" evidence="10">
    <location>
        <begin position="352"/>
        <end position="374"/>
    </location>
</feature>
<gene>
    <name evidence="12" type="ORF">FSARC_6788</name>
</gene>
<name>A0A8H4TWT7_9HYPO</name>
<feature type="transmembrane region" description="Helical" evidence="10">
    <location>
        <begin position="319"/>
        <end position="340"/>
    </location>
</feature>
<dbReference type="InterPro" id="IPR050360">
    <property type="entry name" value="MFS_Sugar_Transporters"/>
</dbReference>
<comment type="subcellular location">
    <subcellularLocation>
        <location evidence="1">Membrane</location>
        <topology evidence="1">Multi-pass membrane protein</topology>
    </subcellularLocation>
</comment>
<evidence type="ECO:0000256" key="2">
    <source>
        <dbReference type="ARBA" id="ARBA00010992"/>
    </source>
</evidence>
<evidence type="ECO:0000256" key="7">
    <source>
        <dbReference type="ARBA" id="ARBA00023136"/>
    </source>
</evidence>
<evidence type="ECO:0000256" key="3">
    <source>
        <dbReference type="ARBA" id="ARBA00022448"/>
    </source>
</evidence>
<dbReference type="NCBIfam" id="TIGR00879">
    <property type="entry name" value="SP"/>
    <property type="match status" value="1"/>
</dbReference>
<feature type="region of interest" description="Disordered" evidence="9">
    <location>
        <begin position="1"/>
        <end position="20"/>
    </location>
</feature>
<evidence type="ECO:0000256" key="9">
    <source>
        <dbReference type="SAM" id="MobiDB-lite"/>
    </source>
</evidence>
<dbReference type="AlphaFoldDB" id="A0A8H4TWT7"/>
<sequence>MTEEKPRASTDLVQHMEGSSPSLVHDAAAATERQKSMTFSEAIRLYPKAVLWSVILSTSIVMEGFDLVLIMLVASNKIGSFFAFPQFTQHYGQRQPDGSYQVLTSWQSALTNGALVGQIIGLAISGWIVERLGYRRTMLLNLVAMIAFIFIPFFSTSIGMLVAGEVLCGLPWGAFQAISTAYAADICPVSLRAYLTTYVNLCFVMGQLLSTGILRAFIQMDSQWAYRIPFGLQWMWPVPILIGCFLAPESPWWLVRHGRQDEAKAVLSRLRSGSSDETAADVDCTLAMIIHTNEFERQQQEGTSYLECFQKTNLRRTEIAGMTYASQMICGSSLMGYSVYFYQQAGLATKQALNLSIGQFAIGFVGTVLSWWLMGMFGRRTLYLLGTSMSLILLLTMGTVGIPQQTEATAWAAGSLLLVLTFFYDISIGPITFCIVAEIPSTRLRAKTVVVARCLYNVSGLVCNILTPRMINPTAWGWGAKAGFFWAGITLCCLVWMSFRLPEPKGRTYGELDILFEHEVPARRFATTEIAQLGGSGHGISSKDTEAN</sequence>
<feature type="transmembrane region" description="Helical" evidence="10">
    <location>
        <begin position="198"/>
        <end position="218"/>
    </location>
</feature>
<keyword evidence="13" id="KW-1185">Reference proteome</keyword>
<dbReference type="InterPro" id="IPR005828">
    <property type="entry name" value="MFS_sugar_transport-like"/>
</dbReference>
<evidence type="ECO:0000256" key="5">
    <source>
        <dbReference type="ARBA" id="ARBA00022692"/>
    </source>
</evidence>
<reference evidence="12" key="2">
    <citation type="submission" date="2020-05" db="EMBL/GenBank/DDBJ databases">
        <authorList>
            <person name="Kim H.-S."/>
            <person name="Proctor R.H."/>
            <person name="Brown D.W."/>
        </authorList>
    </citation>
    <scope>NUCLEOTIDE SEQUENCE</scope>
    <source>
        <strain evidence="12">NRRL 20472</strain>
    </source>
</reference>
<feature type="transmembrane region" description="Helical" evidence="10">
    <location>
        <begin position="449"/>
        <end position="471"/>
    </location>
</feature>
<evidence type="ECO:0000256" key="10">
    <source>
        <dbReference type="SAM" id="Phobius"/>
    </source>
</evidence>
<feature type="domain" description="Major facilitator superfamily (MFS) profile" evidence="11">
    <location>
        <begin position="52"/>
        <end position="505"/>
    </location>
</feature>
<evidence type="ECO:0000313" key="13">
    <source>
        <dbReference type="Proteomes" id="UP000622797"/>
    </source>
</evidence>
<dbReference type="OrthoDB" id="6612291at2759"/>
<accession>A0A8H4TWT7</accession>
<dbReference type="GO" id="GO:0016020">
    <property type="term" value="C:membrane"/>
    <property type="evidence" value="ECO:0007669"/>
    <property type="project" value="UniProtKB-SubCell"/>
</dbReference>
<proteinExistence type="inferred from homology"/>
<feature type="transmembrane region" description="Helical" evidence="10">
    <location>
        <begin position="169"/>
        <end position="191"/>
    </location>
</feature>
<evidence type="ECO:0000259" key="11">
    <source>
        <dbReference type="PROSITE" id="PS50850"/>
    </source>
</evidence>
<dbReference type="InterPro" id="IPR036259">
    <property type="entry name" value="MFS_trans_sf"/>
</dbReference>
<dbReference type="FunFam" id="1.20.1250.20:FF:000254">
    <property type="entry name" value="MAL31p Maltose permease"/>
    <property type="match status" value="1"/>
</dbReference>
<evidence type="ECO:0000256" key="4">
    <source>
        <dbReference type="ARBA" id="ARBA00022597"/>
    </source>
</evidence>
<dbReference type="EMBL" id="JABEXW010000351">
    <property type="protein sequence ID" value="KAF4965410.1"/>
    <property type="molecule type" value="Genomic_DNA"/>
</dbReference>
<dbReference type="PANTHER" id="PTHR48022:SF5">
    <property type="entry name" value="ALPHA-GLUCOSIDES PERMEASE MPH2-RELATED"/>
    <property type="match status" value="1"/>
</dbReference>
<keyword evidence="7 10" id="KW-0472">Membrane</keyword>
<evidence type="ECO:0000313" key="12">
    <source>
        <dbReference type="EMBL" id="KAF4965410.1"/>
    </source>
</evidence>
<dbReference type="InterPro" id="IPR003663">
    <property type="entry name" value="Sugar/inositol_transpt"/>
</dbReference>
<feature type="transmembrane region" description="Helical" evidence="10">
    <location>
        <begin position="49"/>
        <end position="74"/>
    </location>
</feature>
<organism evidence="12 13">
    <name type="scientific">Fusarium sarcochroum</name>
    <dbReference type="NCBI Taxonomy" id="1208366"/>
    <lineage>
        <taxon>Eukaryota</taxon>
        <taxon>Fungi</taxon>
        <taxon>Dikarya</taxon>
        <taxon>Ascomycota</taxon>
        <taxon>Pezizomycotina</taxon>
        <taxon>Sordariomycetes</taxon>
        <taxon>Hypocreomycetidae</taxon>
        <taxon>Hypocreales</taxon>
        <taxon>Nectriaceae</taxon>
        <taxon>Fusarium</taxon>
        <taxon>Fusarium lateritium species complex</taxon>
    </lineage>
</organism>